<reference evidence="2 3" key="1">
    <citation type="submission" date="2023-11" db="EMBL/GenBank/DDBJ databases">
        <title>An acidophilic fungus is an integral part of prey digestion in a carnivorous sundew plant.</title>
        <authorList>
            <person name="Tsai I.J."/>
        </authorList>
    </citation>
    <scope>NUCLEOTIDE SEQUENCE [LARGE SCALE GENOMIC DNA]</scope>
    <source>
        <strain evidence="2">169a</strain>
    </source>
</reference>
<dbReference type="Proteomes" id="UP001303373">
    <property type="component" value="Chromosome 5"/>
</dbReference>
<dbReference type="AlphaFoldDB" id="A0AAQ3RCE7"/>
<dbReference type="EMBL" id="CP138584">
    <property type="protein sequence ID" value="WPH01243.1"/>
    <property type="molecule type" value="Genomic_DNA"/>
</dbReference>
<organism evidence="2 3">
    <name type="scientific">Acrodontium crateriforme</name>
    <dbReference type="NCBI Taxonomy" id="150365"/>
    <lineage>
        <taxon>Eukaryota</taxon>
        <taxon>Fungi</taxon>
        <taxon>Dikarya</taxon>
        <taxon>Ascomycota</taxon>
        <taxon>Pezizomycotina</taxon>
        <taxon>Dothideomycetes</taxon>
        <taxon>Dothideomycetidae</taxon>
        <taxon>Mycosphaerellales</taxon>
        <taxon>Teratosphaeriaceae</taxon>
        <taxon>Acrodontium</taxon>
    </lineage>
</organism>
<dbReference type="InterPro" id="IPR056672">
    <property type="entry name" value="DUF7770"/>
</dbReference>
<proteinExistence type="predicted"/>
<gene>
    <name evidence="2" type="ORF">R9X50_00408000</name>
</gene>
<feature type="domain" description="DUF7770" evidence="1">
    <location>
        <begin position="28"/>
        <end position="206"/>
    </location>
</feature>
<evidence type="ECO:0000313" key="3">
    <source>
        <dbReference type="Proteomes" id="UP001303373"/>
    </source>
</evidence>
<evidence type="ECO:0000259" key="1">
    <source>
        <dbReference type="Pfam" id="PF24968"/>
    </source>
</evidence>
<protein>
    <recommendedName>
        <fullName evidence="1">DUF7770 domain-containing protein</fullName>
    </recommendedName>
</protein>
<evidence type="ECO:0000313" key="2">
    <source>
        <dbReference type="EMBL" id="WPH01243.1"/>
    </source>
</evidence>
<sequence length="345" mass="39371">MSSTHPNDQHLRVEAGFTRYSSRRVYRIRVEVHNMRHDENTERDEKSENHVTFALLIGNGQSVRFDMTPNPRTRLGRLVVRGRAETVSRRTIRLTDINALGCPNNFDPDRPPPQQGQGYTVNDFLQYILRFGLHRYRFMYIDSQPLGCRYWITKIMAAFLRAGCMRDDVDFSRGLEGATPLHVLLAGQWDTRVDTPQIVPIAPGLFLPAGQQASLADRNEAYRMLESATLPALLRLANVLEFRSEEAGFERRLQQWQSHNAQRRIQLLQELARTATLEDFEAMAAQDLAGAHRMGFTELEQFLRGRYMRALSAIQLASSQQAHAGDIFVYMLTAVCDMAGPEDES</sequence>
<name>A0AAQ3RCE7_9PEZI</name>
<keyword evidence="3" id="KW-1185">Reference proteome</keyword>
<accession>A0AAQ3RCE7</accession>
<dbReference type="Pfam" id="PF24968">
    <property type="entry name" value="DUF7770"/>
    <property type="match status" value="1"/>
</dbReference>